<feature type="compositionally biased region" description="Gly residues" evidence="1">
    <location>
        <begin position="61"/>
        <end position="83"/>
    </location>
</feature>
<feature type="compositionally biased region" description="Low complexity" evidence="1">
    <location>
        <begin position="21"/>
        <end position="31"/>
    </location>
</feature>
<dbReference type="EMBL" id="HACA01014367">
    <property type="protein sequence ID" value="CDW31728.1"/>
    <property type="molecule type" value="Transcribed_RNA"/>
</dbReference>
<accession>A0A0K2U198</accession>
<name>A0A0K2U198_LEPSM</name>
<evidence type="ECO:0000313" key="4">
    <source>
        <dbReference type="EMBL" id="CDW31727.1"/>
    </source>
</evidence>
<evidence type="ECO:0000256" key="3">
    <source>
        <dbReference type="SAM" id="SignalP"/>
    </source>
</evidence>
<dbReference type="AlphaFoldDB" id="A0A0K2U198"/>
<feature type="region of interest" description="Disordered" evidence="1">
    <location>
        <begin position="21"/>
        <end position="115"/>
    </location>
</feature>
<sequence length="302" mass="30964">MTKLSLVLILVLCFLQTGIGRKSSGGSSSRGNIGGGGWSSGGSSSSSSGGGWGTSSQNRGNIGGGGWNTGGSSSGGSAGGWNSGGSNSNTGSGKKGGLGSLFGSKKTGSDSSSGGKKGILGSLFGKKKTSNEGFGKKKKGSKLKTLKKAAVIGAVAYGGYKVGQLTSRFSNFGHSNNMGYGFNDWNRWRQQDGFLCRNNNDCVWIDPSLECDDYKLDFSPSNLWFGGDVASIKGKCECRNNFLWNDDDLHCLKRSGGFGGGGGGGLGGLIISIIVIMSMVCCCCVIGCVFIVKMFIGRASEG</sequence>
<keyword evidence="3" id="KW-0732">Signal</keyword>
<keyword evidence="2" id="KW-0472">Membrane</keyword>
<keyword evidence="2" id="KW-0812">Transmembrane</keyword>
<feature type="chain" id="PRO_5013456365" evidence="3">
    <location>
        <begin position="21"/>
        <end position="302"/>
    </location>
</feature>
<keyword evidence="2" id="KW-1133">Transmembrane helix</keyword>
<dbReference type="EMBL" id="HACA01014366">
    <property type="protein sequence ID" value="CDW31727.1"/>
    <property type="molecule type" value="Transcribed_RNA"/>
</dbReference>
<reference evidence="4" key="1">
    <citation type="submission" date="2014-05" db="EMBL/GenBank/DDBJ databases">
        <authorList>
            <person name="Chronopoulou M."/>
        </authorList>
    </citation>
    <scope>NUCLEOTIDE SEQUENCE</scope>
    <source>
        <tissue evidence="4">Whole organism</tissue>
    </source>
</reference>
<feature type="transmembrane region" description="Helical" evidence="2">
    <location>
        <begin position="269"/>
        <end position="292"/>
    </location>
</feature>
<protein>
    <submittedName>
        <fullName evidence="4">Uncharacterized protein</fullName>
    </submittedName>
</protein>
<evidence type="ECO:0000256" key="1">
    <source>
        <dbReference type="SAM" id="MobiDB-lite"/>
    </source>
</evidence>
<organism evidence="4">
    <name type="scientific">Lepeophtheirus salmonis</name>
    <name type="common">Salmon louse</name>
    <name type="synonym">Caligus salmonis</name>
    <dbReference type="NCBI Taxonomy" id="72036"/>
    <lineage>
        <taxon>Eukaryota</taxon>
        <taxon>Metazoa</taxon>
        <taxon>Ecdysozoa</taxon>
        <taxon>Arthropoda</taxon>
        <taxon>Crustacea</taxon>
        <taxon>Multicrustacea</taxon>
        <taxon>Hexanauplia</taxon>
        <taxon>Copepoda</taxon>
        <taxon>Siphonostomatoida</taxon>
        <taxon>Caligidae</taxon>
        <taxon>Lepeophtheirus</taxon>
    </lineage>
</organism>
<feature type="signal peptide" evidence="3">
    <location>
        <begin position="1"/>
        <end position="20"/>
    </location>
</feature>
<evidence type="ECO:0000256" key="2">
    <source>
        <dbReference type="SAM" id="Phobius"/>
    </source>
</evidence>
<proteinExistence type="predicted"/>
<feature type="compositionally biased region" description="Low complexity" evidence="1">
    <location>
        <begin position="101"/>
        <end position="115"/>
    </location>
</feature>